<reference evidence="2" key="1">
    <citation type="submission" date="2016-10" db="EMBL/GenBank/DDBJ databases">
        <authorList>
            <person name="Varghese N."/>
            <person name="Submissions S."/>
        </authorList>
    </citation>
    <scope>NUCLEOTIDE SEQUENCE [LARGE SCALE GENOMIC DNA]</scope>
    <source>
        <strain evidence="2">DSM 26348</strain>
    </source>
</reference>
<proteinExistence type="predicted"/>
<evidence type="ECO:0000313" key="2">
    <source>
        <dbReference type="Proteomes" id="UP000199518"/>
    </source>
</evidence>
<dbReference type="Proteomes" id="UP000199518">
    <property type="component" value="Unassembled WGS sequence"/>
</dbReference>
<organism evidence="1 2">
    <name type="scientific">Planctomicrobium piriforme</name>
    <dbReference type="NCBI Taxonomy" id="1576369"/>
    <lineage>
        <taxon>Bacteria</taxon>
        <taxon>Pseudomonadati</taxon>
        <taxon>Planctomycetota</taxon>
        <taxon>Planctomycetia</taxon>
        <taxon>Planctomycetales</taxon>
        <taxon>Planctomycetaceae</taxon>
        <taxon>Planctomicrobium</taxon>
    </lineage>
</organism>
<dbReference type="AlphaFoldDB" id="A0A1I3AZY7"/>
<dbReference type="STRING" id="1576369.SAMN05421753_101147"/>
<gene>
    <name evidence="1" type="ORF">SAMN05421753_101147</name>
</gene>
<protein>
    <submittedName>
        <fullName evidence="1">Uncharacterized protein</fullName>
    </submittedName>
</protein>
<name>A0A1I3AZY7_9PLAN</name>
<accession>A0A1I3AZY7</accession>
<sequence length="76" mass="8490">MLLHMIDSIHQNPGRNSCPERATDKKLRMPFVITQGEGVRLRSTPIYSERLAECRGVGTPFHRSAGPYALLLTLSP</sequence>
<evidence type="ECO:0000313" key="1">
    <source>
        <dbReference type="EMBL" id="SFH55603.1"/>
    </source>
</evidence>
<dbReference type="EMBL" id="FOQD01000001">
    <property type="protein sequence ID" value="SFH55603.1"/>
    <property type="molecule type" value="Genomic_DNA"/>
</dbReference>
<keyword evidence="2" id="KW-1185">Reference proteome</keyword>